<keyword evidence="1" id="KW-1133">Transmembrane helix</keyword>
<keyword evidence="3" id="KW-1185">Reference proteome</keyword>
<dbReference type="Proteomes" id="UP000235786">
    <property type="component" value="Unassembled WGS sequence"/>
</dbReference>
<accession>A0A2J6RMC5</accession>
<reference evidence="2 3" key="1">
    <citation type="submission" date="2016-04" db="EMBL/GenBank/DDBJ databases">
        <title>A degradative enzymes factory behind the ericoid mycorrhizal symbiosis.</title>
        <authorList>
            <consortium name="DOE Joint Genome Institute"/>
            <person name="Martino E."/>
            <person name="Morin E."/>
            <person name="Grelet G."/>
            <person name="Kuo A."/>
            <person name="Kohler A."/>
            <person name="Daghino S."/>
            <person name="Barry K."/>
            <person name="Choi C."/>
            <person name="Cichocki N."/>
            <person name="Clum A."/>
            <person name="Copeland A."/>
            <person name="Hainaut M."/>
            <person name="Haridas S."/>
            <person name="Labutti K."/>
            <person name="Lindquist E."/>
            <person name="Lipzen A."/>
            <person name="Khouja H.-R."/>
            <person name="Murat C."/>
            <person name="Ohm R."/>
            <person name="Olson A."/>
            <person name="Spatafora J."/>
            <person name="Veneault-Fourrey C."/>
            <person name="Henrissat B."/>
            <person name="Grigoriev I."/>
            <person name="Martin F."/>
            <person name="Perotto S."/>
        </authorList>
    </citation>
    <scope>NUCLEOTIDE SEQUENCE [LARGE SCALE GENOMIC DNA]</scope>
    <source>
        <strain evidence="2 3">F</strain>
    </source>
</reference>
<feature type="transmembrane region" description="Helical" evidence="1">
    <location>
        <begin position="25"/>
        <end position="44"/>
    </location>
</feature>
<dbReference type="EMBL" id="KZ613946">
    <property type="protein sequence ID" value="PMD39658.1"/>
    <property type="molecule type" value="Genomic_DNA"/>
</dbReference>
<organism evidence="2 3">
    <name type="scientific">Hyaloscypha variabilis (strain UAMH 11265 / GT02V1 / F)</name>
    <name type="common">Meliniomyces variabilis</name>
    <dbReference type="NCBI Taxonomy" id="1149755"/>
    <lineage>
        <taxon>Eukaryota</taxon>
        <taxon>Fungi</taxon>
        <taxon>Dikarya</taxon>
        <taxon>Ascomycota</taxon>
        <taxon>Pezizomycotina</taxon>
        <taxon>Leotiomycetes</taxon>
        <taxon>Helotiales</taxon>
        <taxon>Hyaloscyphaceae</taxon>
        <taxon>Hyaloscypha</taxon>
        <taxon>Hyaloscypha variabilis</taxon>
    </lineage>
</organism>
<keyword evidence="1" id="KW-0472">Membrane</keyword>
<evidence type="ECO:0000313" key="2">
    <source>
        <dbReference type="EMBL" id="PMD39658.1"/>
    </source>
</evidence>
<sequence>MLPLSISIRRCFRQLKAIAKGLNDWAFLALIIPFIYILNIPVHAEGRVEALRNRERQLRLIRDLKMVLYEDLHEARANDPQTGESCLCRICEMIRREREEEEEEEEEEGPVYYVGGLVIRLW</sequence>
<keyword evidence="1" id="KW-0812">Transmembrane</keyword>
<protein>
    <submittedName>
        <fullName evidence="2">Uncharacterized protein</fullName>
    </submittedName>
</protein>
<evidence type="ECO:0000313" key="3">
    <source>
        <dbReference type="Proteomes" id="UP000235786"/>
    </source>
</evidence>
<name>A0A2J6RMC5_HYAVF</name>
<evidence type="ECO:0000256" key="1">
    <source>
        <dbReference type="SAM" id="Phobius"/>
    </source>
</evidence>
<dbReference type="AlphaFoldDB" id="A0A2J6RMC5"/>
<gene>
    <name evidence="2" type="ORF">L207DRAFT_512644</name>
</gene>
<proteinExistence type="predicted"/>